<evidence type="ECO:0000313" key="2">
    <source>
        <dbReference type="Proteomes" id="UP000789570"/>
    </source>
</evidence>
<protein>
    <submittedName>
        <fullName evidence="1">12454_t:CDS:1</fullName>
    </submittedName>
</protein>
<evidence type="ECO:0000313" key="1">
    <source>
        <dbReference type="EMBL" id="CAG8489093.1"/>
    </source>
</evidence>
<organism evidence="1 2">
    <name type="scientific">Funneliformis caledonium</name>
    <dbReference type="NCBI Taxonomy" id="1117310"/>
    <lineage>
        <taxon>Eukaryota</taxon>
        <taxon>Fungi</taxon>
        <taxon>Fungi incertae sedis</taxon>
        <taxon>Mucoromycota</taxon>
        <taxon>Glomeromycotina</taxon>
        <taxon>Glomeromycetes</taxon>
        <taxon>Glomerales</taxon>
        <taxon>Glomeraceae</taxon>
        <taxon>Funneliformis</taxon>
    </lineage>
</organism>
<sequence>MLIDEKTHGKVFPFEKDGLDTRATYEWNFRYIKASSELTLDYKIEIEDFVCYCDHNIVGTGF</sequence>
<name>A0A9N8WGP0_9GLOM</name>
<comment type="caution">
    <text evidence="1">The sequence shown here is derived from an EMBL/GenBank/DDBJ whole genome shotgun (WGS) entry which is preliminary data.</text>
</comment>
<proteinExistence type="predicted"/>
<dbReference type="AlphaFoldDB" id="A0A9N8WGP0"/>
<keyword evidence="2" id="KW-1185">Reference proteome</keyword>
<reference evidence="1" key="1">
    <citation type="submission" date="2021-06" db="EMBL/GenBank/DDBJ databases">
        <authorList>
            <person name="Kallberg Y."/>
            <person name="Tangrot J."/>
            <person name="Rosling A."/>
        </authorList>
    </citation>
    <scope>NUCLEOTIDE SEQUENCE</scope>
    <source>
        <strain evidence="1">UK204</strain>
    </source>
</reference>
<accession>A0A9N8WGP0</accession>
<dbReference type="EMBL" id="CAJVPQ010000521">
    <property type="protein sequence ID" value="CAG8489093.1"/>
    <property type="molecule type" value="Genomic_DNA"/>
</dbReference>
<gene>
    <name evidence="1" type="ORF">FCALED_LOCUS3115</name>
</gene>
<dbReference type="Proteomes" id="UP000789570">
    <property type="component" value="Unassembled WGS sequence"/>
</dbReference>